<evidence type="ECO:0000313" key="3">
    <source>
        <dbReference type="EMBL" id="KAH7310773.1"/>
    </source>
</evidence>
<accession>A0A8K0WMP7</accession>
<sequence length="680" mass="75647">MGPPAIPYRPTPPGKPCQACGHPREALQPSISISWLEHLEANASNGCHLCELIVQGIYKYLGRSNIPEDTTLKIESNTFGAASLDVTIFHAPAKLSFVLSPVESTASKDLCFKSWATGFGVPPSTGSHESFSWVQQCLSQCDASHKLCNQAGPEPSLPSRVLDVGFLPSDPTKLLVTGKAITGRYICLSHRWGTTGDAHPAWHTLADRLESHQRGLDWEALPLVFQDAIGFTRKLGIRYLWIDSLCIVQDDRDDWAREGSEMASIYSNAYLTLAAARSEGSASSMFASLDPKFTLRPLSLPESVKAAQGFDSVDDHGVFVRHSLTHMARPTIGRDTGIQPFPLLRRGWVFQERFLSPRTVYFGPQEISWECVELSACQCSGSSMMSLSASSPLWAQDYAQQIPTPKLFHRPSTLQQIARDRGKEEVARRWMILVQEYTQLDLTFDSDIFPALSGLVQAYSSVFQGRYCAGLWEEFLIEGLLWYFHGTVEQWARPPRQWRAPSWSWASVLGPVEFLAKTSLSEKCEIVGISCQHSGPDPAGELASGHIVLRGRIFPSKVEYTNITEPQNPSKLFELLTFSSLGERKYVTSYADQDFSLPGPGHIPDGTELMICLVGKTENPECFYFMMLKPLEHKPGTTVSVYRRVGIVKMLGQFGPTTNTTSFFANWVHQQSHVSTIMIR</sequence>
<keyword evidence="4" id="KW-1185">Reference proteome</keyword>
<feature type="region of interest" description="Disordered" evidence="1">
    <location>
        <begin position="1"/>
        <end position="20"/>
    </location>
</feature>
<protein>
    <submittedName>
        <fullName evidence="3">Heterokaryon incompatibility protein-domain-containing protein</fullName>
    </submittedName>
</protein>
<comment type="caution">
    <text evidence="3">The sequence shown here is derived from an EMBL/GenBank/DDBJ whole genome shotgun (WGS) entry which is preliminary data.</text>
</comment>
<dbReference type="InterPro" id="IPR010730">
    <property type="entry name" value="HET"/>
</dbReference>
<dbReference type="PANTHER" id="PTHR33112:SF9">
    <property type="entry name" value="HETEROKARYON INCOMPATIBILITY DOMAIN-CONTAINING PROTEIN"/>
    <property type="match status" value="1"/>
</dbReference>
<dbReference type="Proteomes" id="UP000813444">
    <property type="component" value="Unassembled WGS sequence"/>
</dbReference>
<name>A0A8K0WMP7_9HYPO</name>
<evidence type="ECO:0000259" key="2">
    <source>
        <dbReference type="Pfam" id="PF06985"/>
    </source>
</evidence>
<dbReference type="PANTHER" id="PTHR33112">
    <property type="entry name" value="DOMAIN PROTEIN, PUTATIVE-RELATED"/>
    <property type="match status" value="1"/>
</dbReference>
<evidence type="ECO:0000256" key="1">
    <source>
        <dbReference type="SAM" id="MobiDB-lite"/>
    </source>
</evidence>
<feature type="compositionally biased region" description="Pro residues" evidence="1">
    <location>
        <begin position="1"/>
        <end position="15"/>
    </location>
</feature>
<proteinExistence type="predicted"/>
<organism evidence="3 4">
    <name type="scientific">Stachybotrys elegans</name>
    <dbReference type="NCBI Taxonomy" id="80388"/>
    <lineage>
        <taxon>Eukaryota</taxon>
        <taxon>Fungi</taxon>
        <taxon>Dikarya</taxon>
        <taxon>Ascomycota</taxon>
        <taxon>Pezizomycotina</taxon>
        <taxon>Sordariomycetes</taxon>
        <taxon>Hypocreomycetidae</taxon>
        <taxon>Hypocreales</taxon>
        <taxon>Stachybotryaceae</taxon>
        <taxon>Stachybotrys</taxon>
    </lineage>
</organism>
<reference evidence="3" key="1">
    <citation type="journal article" date="2021" name="Nat. Commun.">
        <title>Genetic determinants of endophytism in the Arabidopsis root mycobiome.</title>
        <authorList>
            <person name="Mesny F."/>
            <person name="Miyauchi S."/>
            <person name="Thiergart T."/>
            <person name="Pickel B."/>
            <person name="Atanasova L."/>
            <person name="Karlsson M."/>
            <person name="Huettel B."/>
            <person name="Barry K.W."/>
            <person name="Haridas S."/>
            <person name="Chen C."/>
            <person name="Bauer D."/>
            <person name="Andreopoulos W."/>
            <person name="Pangilinan J."/>
            <person name="LaButti K."/>
            <person name="Riley R."/>
            <person name="Lipzen A."/>
            <person name="Clum A."/>
            <person name="Drula E."/>
            <person name="Henrissat B."/>
            <person name="Kohler A."/>
            <person name="Grigoriev I.V."/>
            <person name="Martin F.M."/>
            <person name="Hacquard S."/>
        </authorList>
    </citation>
    <scope>NUCLEOTIDE SEQUENCE</scope>
    <source>
        <strain evidence="3">MPI-CAGE-CH-0235</strain>
    </source>
</reference>
<feature type="domain" description="Heterokaryon incompatibility" evidence="2">
    <location>
        <begin position="185"/>
        <end position="352"/>
    </location>
</feature>
<gene>
    <name evidence="3" type="ORF">B0I35DRAFT_357870</name>
</gene>
<dbReference type="Pfam" id="PF06985">
    <property type="entry name" value="HET"/>
    <property type="match status" value="1"/>
</dbReference>
<evidence type="ECO:0000313" key="4">
    <source>
        <dbReference type="Proteomes" id="UP000813444"/>
    </source>
</evidence>
<dbReference type="OrthoDB" id="47007at2759"/>
<dbReference type="AlphaFoldDB" id="A0A8K0WMP7"/>
<dbReference type="EMBL" id="JAGPNK010000012">
    <property type="protein sequence ID" value="KAH7310773.1"/>
    <property type="molecule type" value="Genomic_DNA"/>
</dbReference>